<dbReference type="Proteomes" id="UP001207742">
    <property type="component" value="Unassembled WGS sequence"/>
</dbReference>
<keyword evidence="2" id="KW-1185">Reference proteome</keyword>
<dbReference type="EMBL" id="JAPDNS010000002">
    <property type="protein sequence ID" value="MCW3486603.1"/>
    <property type="molecule type" value="Genomic_DNA"/>
</dbReference>
<name>A0ABT3IRJ6_9BACT</name>
<proteinExistence type="predicted"/>
<reference evidence="1 2" key="1">
    <citation type="submission" date="2022-10" db="EMBL/GenBank/DDBJ databases">
        <title>Chitinophaga nivalis PC15 sp. nov., isolated from Pyeongchang county, South Korea.</title>
        <authorList>
            <person name="Trinh H.N."/>
        </authorList>
    </citation>
    <scope>NUCLEOTIDE SEQUENCE [LARGE SCALE GENOMIC DNA]</scope>
    <source>
        <strain evidence="1 2">PC14</strain>
    </source>
</reference>
<dbReference type="PROSITE" id="PS51257">
    <property type="entry name" value="PROKAR_LIPOPROTEIN"/>
    <property type="match status" value="1"/>
</dbReference>
<dbReference type="RefSeq" id="WP_264733418.1">
    <property type="nucleotide sequence ID" value="NZ_JAPDNR010000001.1"/>
</dbReference>
<evidence type="ECO:0000313" key="2">
    <source>
        <dbReference type="Proteomes" id="UP001207742"/>
    </source>
</evidence>
<gene>
    <name evidence="1" type="ORF">OL497_22060</name>
</gene>
<evidence type="ECO:0000313" key="1">
    <source>
        <dbReference type="EMBL" id="MCW3486603.1"/>
    </source>
</evidence>
<sequence length="129" mass="14516">MKPVIFLTALALLLSCKKETDTCKTWMEAQIDEVAPLGRSQTGGTGRPEVRFKVSCWFSNSCSNIHRLVEKRNGNTYTIRAEGIYDQCAFCATMLTPVSTTYVFNPPAAGTYYLKWEGLPERTDTVRIH</sequence>
<comment type="caution">
    <text evidence="1">The sequence shown here is derived from an EMBL/GenBank/DDBJ whole genome shotgun (WGS) entry which is preliminary data.</text>
</comment>
<accession>A0ABT3IRJ6</accession>
<protein>
    <submittedName>
        <fullName evidence="1">Uncharacterized protein</fullName>
    </submittedName>
</protein>
<organism evidence="1 2">
    <name type="scientific">Chitinophaga nivalis</name>
    <dbReference type="NCBI Taxonomy" id="2991709"/>
    <lineage>
        <taxon>Bacteria</taxon>
        <taxon>Pseudomonadati</taxon>
        <taxon>Bacteroidota</taxon>
        <taxon>Chitinophagia</taxon>
        <taxon>Chitinophagales</taxon>
        <taxon>Chitinophagaceae</taxon>
        <taxon>Chitinophaga</taxon>
    </lineage>
</organism>